<keyword evidence="5" id="KW-0560">Oxidoreductase</keyword>
<dbReference type="EC" id="1.5.1.3" evidence="2"/>
<comment type="similarity">
    <text evidence="7">Belongs to the dihydrofolate reductase family.</text>
</comment>
<evidence type="ECO:0000256" key="7">
    <source>
        <dbReference type="RuleBase" id="RU004474"/>
    </source>
</evidence>
<dbReference type="GO" id="GO:0046452">
    <property type="term" value="P:dihydrofolate metabolic process"/>
    <property type="evidence" value="ECO:0007669"/>
    <property type="project" value="TreeGrafter"/>
</dbReference>
<evidence type="ECO:0000256" key="2">
    <source>
        <dbReference type="ARBA" id="ARBA00012856"/>
    </source>
</evidence>
<dbReference type="GO" id="GO:0050661">
    <property type="term" value="F:NADP binding"/>
    <property type="evidence" value="ECO:0007669"/>
    <property type="project" value="InterPro"/>
</dbReference>
<evidence type="ECO:0000256" key="4">
    <source>
        <dbReference type="ARBA" id="ARBA00022857"/>
    </source>
</evidence>
<comment type="pathway">
    <text evidence="1">Cofactor biosynthesis; tetrahydrofolate biosynthesis; 5,6,7,8-tetrahydrofolate from 7,8-dihydrofolate: step 1/1.</text>
</comment>
<evidence type="ECO:0000256" key="1">
    <source>
        <dbReference type="ARBA" id="ARBA00004903"/>
    </source>
</evidence>
<dbReference type="Pfam" id="PF00186">
    <property type="entry name" value="DHFR_1"/>
    <property type="match status" value="1"/>
</dbReference>
<organism evidence="9 10">
    <name type="scientific">Acrobeloides nanus</name>
    <dbReference type="NCBI Taxonomy" id="290746"/>
    <lineage>
        <taxon>Eukaryota</taxon>
        <taxon>Metazoa</taxon>
        <taxon>Ecdysozoa</taxon>
        <taxon>Nematoda</taxon>
        <taxon>Chromadorea</taxon>
        <taxon>Rhabditida</taxon>
        <taxon>Tylenchina</taxon>
        <taxon>Cephalobomorpha</taxon>
        <taxon>Cephaloboidea</taxon>
        <taxon>Cephalobidae</taxon>
        <taxon>Acrobeloides</taxon>
    </lineage>
</organism>
<dbReference type="Gene3D" id="3.40.430.10">
    <property type="entry name" value="Dihydrofolate Reductase, subunit A"/>
    <property type="match status" value="1"/>
</dbReference>
<dbReference type="GO" id="GO:0006730">
    <property type="term" value="P:one-carbon metabolic process"/>
    <property type="evidence" value="ECO:0007669"/>
    <property type="project" value="UniProtKB-KW"/>
</dbReference>
<keyword evidence="3" id="KW-0554">One-carbon metabolism</keyword>
<dbReference type="InterPro" id="IPR001796">
    <property type="entry name" value="DHFR_dom"/>
</dbReference>
<reference evidence="10" key="1">
    <citation type="submission" date="2022-11" db="UniProtKB">
        <authorList>
            <consortium name="WormBaseParasite"/>
        </authorList>
    </citation>
    <scope>IDENTIFICATION</scope>
</reference>
<dbReference type="PRINTS" id="PR00070">
    <property type="entry name" value="DHFR"/>
</dbReference>
<evidence type="ECO:0000256" key="5">
    <source>
        <dbReference type="ARBA" id="ARBA00023002"/>
    </source>
</evidence>
<keyword evidence="9" id="KW-1185">Reference proteome</keyword>
<accession>A0A914DQY8</accession>
<dbReference type="InterPro" id="IPR024072">
    <property type="entry name" value="DHFR-like_dom_sf"/>
</dbReference>
<evidence type="ECO:0000256" key="3">
    <source>
        <dbReference type="ARBA" id="ARBA00022563"/>
    </source>
</evidence>
<evidence type="ECO:0000313" key="9">
    <source>
        <dbReference type="Proteomes" id="UP000887540"/>
    </source>
</evidence>
<dbReference type="InterPro" id="IPR012259">
    <property type="entry name" value="DHFR"/>
</dbReference>
<evidence type="ECO:0000259" key="8">
    <source>
        <dbReference type="PROSITE" id="PS51330"/>
    </source>
</evidence>
<proteinExistence type="inferred from homology"/>
<dbReference type="WBParaSite" id="ACRNAN_scaffold3557.g14753.t1">
    <property type="protein sequence ID" value="ACRNAN_scaffold3557.g14753.t1"/>
    <property type="gene ID" value="ACRNAN_scaffold3557.g14753"/>
</dbReference>
<dbReference type="AlphaFoldDB" id="A0A914DQY8"/>
<dbReference type="GO" id="GO:0046655">
    <property type="term" value="P:folic acid metabolic process"/>
    <property type="evidence" value="ECO:0007669"/>
    <property type="project" value="TreeGrafter"/>
</dbReference>
<dbReference type="PANTHER" id="PTHR48069:SF3">
    <property type="entry name" value="DIHYDROFOLATE REDUCTASE"/>
    <property type="match status" value="1"/>
</dbReference>
<dbReference type="InterPro" id="IPR017925">
    <property type="entry name" value="DHFR_CS"/>
</dbReference>
<name>A0A914DQY8_9BILA</name>
<feature type="domain" description="DHFR" evidence="8">
    <location>
        <begin position="4"/>
        <end position="188"/>
    </location>
</feature>
<evidence type="ECO:0000313" key="10">
    <source>
        <dbReference type="WBParaSite" id="ACRNAN_scaffold3557.g14753.t1"/>
    </source>
</evidence>
<dbReference type="CDD" id="cd00209">
    <property type="entry name" value="DHFR"/>
    <property type="match status" value="1"/>
</dbReference>
<dbReference type="SUPFAM" id="SSF53597">
    <property type="entry name" value="Dihydrofolate reductase-like"/>
    <property type="match status" value="1"/>
</dbReference>
<dbReference type="PROSITE" id="PS00075">
    <property type="entry name" value="DHFR_1"/>
    <property type="match status" value="1"/>
</dbReference>
<dbReference type="GO" id="GO:0046654">
    <property type="term" value="P:tetrahydrofolate biosynthetic process"/>
    <property type="evidence" value="ECO:0007669"/>
    <property type="project" value="InterPro"/>
</dbReference>
<sequence length="194" mass="22706">MPLRMNLIANVDANFGIGKNNDLPWHLPKEYAHFVRETTKTLDQNKKNAVILGRKCWESVPAKFRPLKDRINVVVSRTMEPKISDDFVVSNDFEDALRLLAEDERFKNRIETIWNVGGTEIYKLGLEHPWMHKLVLTKMDTDFGCDIKFPDVNWEQFEKNSDFSDEKLEEMDKISKKMVTYKICSYTKKGSENI</sequence>
<keyword evidence="4" id="KW-0521">NADP</keyword>
<comment type="catalytic activity">
    <reaction evidence="6">
        <text>(6S)-5,6,7,8-tetrahydrofolate + NADP(+) = 7,8-dihydrofolate + NADPH + H(+)</text>
        <dbReference type="Rhea" id="RHEA:15009"/>
        <dbReference type="ChEBI" id="CHEBI:15378"/>
        <dbReference type="ChEBI" id="CHEBI:57451"/>
        <dbReference type="ChEBI" id="CHEBI:57453"/>
        <dbReference type="ChEBI" id="CHEBI:57783"/>
        <dbReference type="ChEBI" id="CHEBI:58349"/>
        <dbReference type="EC" id="1.5.1.3"/>
    </reaction>
</comment>
<dbReference type="PANTHER" id="PTHR48069">
    <property type="entry name" value="DIHYDROFOLATE REDUCTASE"/>
    <property type="match status" value="1"/>
</dbReference>
<protein>
    <recommendedName>
        <fullName evidence="2">dihydrofolate reductase</fullName>
        <ecNumber evidence="2">1.5.1.3</ecNumber>
    </recommendedName>
</protein>
<dbReference type="Proteomes" id="UP000887540">
    <property type="component" value="Unplaced"/>
</dbReference>
<dbReference type="GO" id="GO:0004146">
    <property type="term" value="F:dihydrofolate reductase activity"/>
    <property type="evidence" value="ECO:0007669"/>
    <property type="project" value="UniProtKB-EC"/>
</dbReference>
<evidence type="ECO:0000256" key="6">
    <source>
        <dbReference type="ARBA" id="ARBA00048873"/>
    </source>
</evidence>
<dbReference type="GO" id="GO:0005739">
    <property type="term" value="C:mitochondrion"/>
    <property type="evidence" value="ECO:0007669"/>
    <property type="project" value="TreeGrafter"/>
</dbReference>
<dbReference type="PROSITE" id="PS51330">
    <property type="entry name" value="DHFR_2"/>
    <property type="match status" value="1"/>
</dbReference>